<dbReference type="GO" id="GO:0010099">
    <property type="term" value="P:regulation of photomorphogenesis"/>
    <property type="evidence" value="ECO:0007669"/>
    <property type="project" value="InterPro"/>
</dbReference>
<evidence type="ECO:0000313" key="2">
    <source>
        <dbReference type="EMBL" id="PON79485.1"/>
    </source>
</evidence>
<evidence type="ECO:0000256" key="1">
    <source>
        <dbReference type="SAM" id="MobiDB-lite"/>
    </source>
</evidence>
<dbReference type="InterPro" id="IPR037476">
    <property type="entry name" value="PCH1"/>
</dbReference>
<comment type="caution">
    <text evidence="2">The sequence shown here is derived from an EMBL/GenBank/DDBJ whole genome shotgun (WGS) entry which is preliminary data.</text>
</comment>
<dbReference type="PANTHER" id="PTHR36062">
    <property type="entry name" value="OS01G0687300 PROTEIN"/>
    <property type="match status" value="1"/>
</dbReference>
<dbReference type="PANTHER" id="PTHR36062:SF1">
    <property type="entry name" value="OS01G0687300 PROTEIN"/>
    <property type="match status" value="1"/>
</dbReference>
<name>A0A2P5E1S1_PARAD</name>
<dbReference type="AlphaFoldDB" id="A0A2P5E1S1"/>
<dbReference type="OrthoDB" id="649277at2759"/>
<keyword evidence="3" id="KW-1185">Reference proteome</keyword>
<feature type="compositionally biased region" description="Basic and acidic residues" evidence="1">
    <location>
        <begin position="122"/>
        <end position="139"/>
    </location>
</feature>
<dbReference type="EMBL" id="JXTB01000004">
    <property type="protein sequence ID" value="PON79485.1"/>
    <property type="molecule type" value="Genomic_DNA"/>
</dbReference>
<evidence type="ECO:0000313" key="3">
    <source>
        <dbReference type="Proteomes" id="UP000237105"/>
    </source>
</evidence>
<reference evidence="3" key="1">
    <citation type="submission" date="2016-06" db="EMBL/GenBank/DDBJ databases">
        <title>Parallel loss of symbiosis genes in relatives of nitrogen-fixing non-legume Parasponia.</title>
        <authorList>
            <person name="Van Velzen R."/>
            <person name="Holmer R."/>
            <person name="Bu F."/>
            <person name="Rutten L."/>
            <person name="Van Zeijl A."/>
            <person name="Liu W."/>
            <person name="Santuari L."/>
            <person name="Cao Q."/>
            <person name="Sharma T."/>
            <person name="Shen D."/>
            <person name="Roswanjaya Y."/>
            <person name="Wardhani T."/>
            <person name="Kalhor M.S."/>
            <person name="Jansen J."/>
            <person name="Van den Hoogen J."/>
            <person name="Gungor B."/>
            <person name="Hartog M."/>
            <person name="Hontelez J."/>
            <person name="Verver J."/>
            <person name="Yang W.-C."/>
            <person name="Schijlen E."/>
            <person name="Repin R."/>
            <person name="Schilthuizen M."/>
            <person name="Schranz E."/>
            <person name="Heidstra R."/>
            <person name="Miyata K."/>
            <person name="Fedorova E."/>
            <person name="Kohlen W."/>
            <person name="Bisseling T."/>
            <person name="Smit S."/>
            <person name="Geurts R."/>
        </authorList>
    </citation>
    <scope>NUCLEOTIDE SEQUENCE [LARGE SCALE GENOMIC DNA]</scope>
    <source>
        <strain evidence="3">cv. WU1-14</strain>
    </source>
</reference>
<evidence type="ECO:0008006" key="4">
    <source>
        <dbReference type="Google" id="ProtNLM"/>
    </source>
</evidence>
<accession>A0A2P5E1S1</accession>
<gene>
    <name evidence="2" type="ORF">PanWU01x14_012200</name>
</gene>
<dbReference type="Proteomes" id="UP000237105">
    <property type="component" value="Unassembled WGS sequence"/>
</dbReference>
<dbReference type="STRING" id="3476.A0A2P5E1S1"/>
<organism evidence="2 3">
    <name type="scientific">Parasponia andersonii</name>
    <name type="common">Sponia andersonii</name>
    <dbReference type="NCBI Taxonomy" id="3476"/>
    <lineage>
        <taxon>Eukaryota</taxon>
        <taxon>Viridiplantae</taxon>
        <taxon>Streptophyta</taxon>
        <taxon>Embryophyta</taxon>
        <taxon>Tracheophyta</taxon>
        <taxon>Spermatophyta</taxon>
        <taxon>Magnoliopsida</taxon>
        <taxon>eudicotyledons</taxon>
        <taxon>Gunneridae</taxon>
        <taxon>Pentapetalae</taxon>
        <taxon>rosids</taxon>
        <taxon>fabids</taxon>
        <taxon>Rosales</taxon>
        <taxon>Cannabaceae</taxon>
        <taxon>Parasponia</taxon>
    </lineage>
</organism>
<protein>
    <recommendedName>
        <fullName evidence="4">F-box family protein</fullName>
    </recommendedName>
</protein>
<feature type="region of interest" description="Disordered" evidence="1">
    <location>
        <begin position="122"/>
        <end position="146"/>
    </location>
</feature>
<proteinExistence type="predicted"/>
<sequence length="717" mass="79486">MSDSDEASKQAVHSHHSVWMAHWMSTSFKSTNQGCSRLSICYESQEDNHGAKQHHLLSGPENAKCDSKYENGLSEISGTKRVKILDDESSKAGSDRLRSERLNHQTFPMFNLPRKVETVLARKNERPSSSRGEKLRSQTDDCSGYPLVSLRGAETKSPPMLPLVPDAESPFRENPLQPECNSEHPKRVVISENKSLAVTKSIQGDFMESTSKIIPYGFNFRKTPNPILESGERATNTVYHTNSVFLVNEKAISNLFGRSRNLSRESDTALLPHNPSTSRGHLPEFVTKQCHRMPDHTGIRSFPLENMPIELTKSKELFHGCFSLPSQPCSMRDIEATRTCTTVDSMEGSSRGRKKLSTTHQFLFTETTDFDLTKRGRFLKESMVPTKLKAKKSPELLCFDQDTGFPIKTGVKLQLLGSSTCCEGEKDSREFKTSSVNIRNESSAETNTMDLDTFQRNHVSGVVSSSSNKHFELEQQSPTSQAGLPPATEIGGKLLKAKLPDINQELPELAVRTSSMDTSTSRTQSLDADHLLSNAEKPTNLKSIACPVGCLEPESSSRWVKRLKLSPTSARGTKSSKMEEALSHKKVNNVFSKIKKCSITSAELVTGRSHGTEQAALNQIASLWNDKSTSLDSGKENLDATLSHPWIRRWCHNEVASSLKKSKAVVDSKLQCSKGTIDKFQKRQFPSLAAMALMGKAMGGFRSCQFTKKGSSVVWSS</sequence>